<name>A0A6C0HRA2_9ZZZZ</name>
<evidence type="ECO:0008006" key="2">
    <source>
        <dbReference type="Google" id="ProtNLM"/>
    </source>
</evidence>
<dbReference type="EMBL" id="MN740006">
    <property type="protein sequence ID" value="QHT83211.1"/>
    <property type="molecule type" value="Genomic_DNA"/>
</dbReference>
<sequence>MVVSRINNKISYDESQEIHVSDMNCKGELLKTKVHDILVGITVGKRNDIYIKDGIVFFPIYLYKNNNKCIQIGVYEIEKNKRIDFQSKVPLIFDKITPNFLKKNRFIFSQRNTLMKMDTTFSEENVIQDYRIPYFSLMVGKKIPVLNEETFEEVKSITSNFSKNRNPTWLQSFFKNNHYIIQDTDDEEIFYTIRNAFLTIGQETTVTKLREIVVSNVKEELFRRFHQLYQEYSYISTLLKEKIKKVKTVYEDIEKRIKTEVDYENKVALLKKTIEIKNLRNVLVRQQETTQRILKNVRFIKDVTNFKQFKTKLRTSSYPTEWCIEILENVLNIKCIMLSSRRYYQQDLDNVFVCSSDINIDDKYFEPDYYIIMDEKFRLICYKGACIFTHKELPYDLKKIIINKCMEQKTIFNFIPEFIATKPLQVNTEDNLHLLCDAQLYDLFDERIEFIHSPTASDEIPGKLGGEKIPNGDMKHFLGLPENWRKKMSNDWIDPFIFDNRRWASVTHLYEALKHRSKPEYLHYSLDSGNAISSDVLLAKKYLKVPDADFEKNKNEYLQQALWAKWKKDEYKSLLIATKKATLLEFKRGQKPIKSCILMNIRRKLNLAN</sequence>
<evidence type="ECO:0000313" key="1">
    <source>
        <dbReference type="EMBL" id="QHT83211.1"/>
    </source>
</evidence>
<reference evidence="1" key="1">
    <citation type="journal article" date="2020" name="Nature">
        <title>Giant virus diversity and host interactions through global metagenomics.</title>
        <authorList>
            <person name="Schulz F."/>
            <person name="Roux S."/>
            <person name="Paez-Espino D."/>
            <person name="Jungbluth S."/>
            <person name="Walsh D.A."/>
            <person name="Denef V.J."/>
            <person name="McMahon K.D."/>
            <person name="Konstantinidis K.T."/>
            <person name="Eloe-Fadrosh E.A."/>
            <person name="Kyrpides N.C."/>
            <person name="Woyke T."/>
        </authorList>
    </citation>
    <scope>NUCLEOTIDE SEQUENCE</scope>
    <source>
        <strain evidence="1">GVMAG-M-3300023184-167</strain>
    </source>
</reference>
<dbReference type="Gene3D" id="1.10.357.40">
    <property type="entry name" value="YbiA-like"/>
    <property type="match status" value="1"/>
</dbReference>
<dbReference type="InterPro" id="IPR037238">
    <property type="entry name" value="YbiA-like_sf"/>
</dbReference>
<dbReference type="AlphaFoldDB" id="A0A6C0HRA2"/>
<proteinExistence type="predicted"/>
<protein>
    <recommendedName>
        <fullName evidence="2">NADAR domain-containing protein</fullName>
    </recommendedName>
</protein>
<dbReference type="SUPFAM" id="SSF143990">
    <property type="entry name" value="YbiA-like"/>
    <property type="match status" value="1"/>
</dbReference>
<organism evidence="1">
    <name type="scientific">viral metagenome</name>
    <dbReference type="NCBI Taxonomy" id="1070528"/>
    <lineage>
        <taxon>unclassified sequences</taxon>
        <taxon>metagenomes</taxon>
        <taxon>organismal metagenomes</taxon>
    </lineage>
</organism>
<accession>A0A6C0HRA2</accession>